<dbReference type="InterPro" id="IPR050680">
    <property type="entry name" value="YpeA/RimI_acetyltransf"/>
</dbReference>
<feature type="domain" description="N-acetyltransferase" evidence="3">
    <location>
        <begin position="63"/>
        <end position="228"/>
    </location>
</feature>
<organism evidence="4 5">
    <name type="scientific">Fluviispira sanaruensis</name>
    <dbReference type="NCBI Taxonomy" id="2493639"/>
    <lineage>
        <taxon>Bacteria</taxon>
        <taxon>Pseudomonadati</taxon>
        <taxon>Bdellovibrionota</taxon>
        <taxon>Oligoflexia</taxon>
        <taxon>Silvanigrellales</taxon>
        <taxon>Silvanigrellaceae</taxon>
        <taxon>Fluviispira</taxon>
    </lineage>
</organism>
<dbReference type="RefSeq" id="WP_130605572.1">
    <property type="nucleotide sequence ID" value="NZ_AP019368.1"/>
</dbReference>
<dbReference type="EMBL" id="AP019368">
    <property type="protein sequence ID" value="BBH51738.1"/>
    <property type="molecule type" value="Genomic_DNA"/>
</dbReference>
<keyword evidence="2" id="KW-0012">Acyltransferase</keyword>
<accession>A0A4P2VHI0</accession>
<dbReference type="Proteomes" id="UP000291236">
    <property type="component" value="Chromosome"/>
</dbReference>
<proteinExistence type="predicted"/>
<dbReference type="InterPro" id="IPR000182">
    <property type="entry name" value="GNAT_dom"/>
</dbReference>
<keyword evidence="1" id="KW-0808">Transferase</keyword>
<dbReference type="SUPFAM" id="SSF55729">
    <property type="entry name" value="Acyl-CoA N-acyltransferases (Nat)"/>
    <property type="match status" value="1"/>
</dbReference>
<dbReference type="AlphaFoldDB" id="A0A4P2VHI0"/>
<name>A0A4P2VHI0_FLUSA</name>
<evidence type="ECO:0000259" key="3">
    <source>
        <dbReference type="PROSITE" id="PS51186"/>
    </source>
</evidence>
<evidence type="ECO:0000256" key="2">
    <source>
        <dbReference type="ARBA" id="ARBA00023315"/>
    </source>
</evidence>
<dbReference type="InterPro" id="IPR016181">
    <property type="entry name" value="Acyl_CoA_acyltransferase"/>
</dbReference>
<protein>
    <recommendedName>
        <fullName evidence="3">N-acetyltransferase domain-containing protein</fullName>
    </recommendedName>
</protein>
<gene>
    <name evidence="4" type="ORF">JCM31447_01550</name>
</gene>
<evidence type="ECO:0000313" key="4">
    <source>
        <dbReference type="EMBL" id="BBH51738.1"/>
    </source>
</evidence>
<evidence type="ECO:0000256" key="1">
    <source>
        <dbReference type="ARBA" id="ARBA00022679"/>
    </source>
</evidence>
<dbReference type="KEGG" id="sbf:JCM31447_01550"/>
<dbReference type="OrthoDB" id="5293656at2"/>
<dbReference type="CDD" id="cd04301">
    <property type="entry name" value="NAT_SF"/>
    <property type="match status" value="1"/>
</dbReference>
<dbReference type="PANTHER" id="PTHR43420:SF47">
    <property type="entry name" value="N-ACETYLTRANSFERASE DOMAIN-CONTAINING PROTEIN"/>
    <property type="match status" value="1"/>
</dbReference>
<sequence>MKKIQHYGQLLLLGELSIRKKKTLIAKWRRKIKNILFSWAGNIFSAFIKEEYLEHEYFDSFLSNLVLLNEFDENPFFNLADELFIAKQMYEISLADTYSQSLNSFENFFSQCVHATNEKYFSNFYAIFEDKKLISFLNMNVIMNEAEMDYLFVSNDYRRQGLSNLLLSIFEYSNKYIGNHQVSKIILEVGENNTPALSFYLKSGFIKISVRKKYYRNMENAFVMEKNL</sequence>
<dbReference type="Pfam" id="PF00583">
    <property type="entry name" value="Acetyltransf_1"/>
    <property type="match status" value="1"/>
</dbReference>
<dbReference type="Gene3D" id="3.40.630.30">
    <property type="match status" value="1"/>
</dbReference>
<dbReference type="PANTHER" id="PTHR43420">
    <property type="entry name" value="ACETYLTRANSFERASE"/>
    <property type="match status" value="1"/>
</dbReference>
<reference evidence="4 5" key="1">
    <citation type="submission" date="2018-12" db="EMBL/GenBank/DDBJ databases">
        <title>Rubrispira sanarue gen. nov., sp., nov., a member of the order Silvanigrellales, isolated from a brackish lake in Hamamatsu Japan.</title>
        <authorList>
            <person name="Maejima Y."/>
            <person name="Iino T."/>
            <person name="Muraguchi Y."/>
            <person name="Fukuda K."/>
            <person name="Nojiri H."/>
            <person name="Ohkuma M."/>
            <person name="Moriuchi R."/>
            <person name="Dohra H."/>
            <person name="Kimbara K."/>
            <person name="Shintani M."/>
        </authorList>
    </citation>
    <scope>NUCLEOTIDE SEQUENCE [LARGE SCALE GENOMIC DNA]</scope>
    <source>
        <strain evidence="4 5">RF1110005</strain>
    </source>
</reference>
<dbReference type="GO" id="GO:0016747">
    <property type="term" value="F:acyltransferase activity, transferring groups other than amino-acyl groups"/>
    <property type="evidence" value="ECO:0007669"/>
    <property type="project" value="InterPro"/>
</dbReference>
<keyword evidence="5" id="KW-1185">Reference proteome</keyword>
<evidence type="ECO:0000313" key="5">
    <source>
        <dbReference type="Proteomes" id="UP000291236"/>
    </source>
</evidence>
<dbReference type="PROSITE" id="PS51186">
    <property type="entry name" value="GNAT"/>
    <property type="match status" value="1"/>
</dbReference>